<proteinExistence type="predicted"/>
<feature type="transmembrane region" description="Helical" evidence="1">
    <location>
        <begin position="81"/>
        <end position="102"/>
    </location>
</feature>
<organism evidence="2 3">
    <name type="scientific">Paenibacillus gansuensis</name>
    <dbReference type="NCBI Taxonomy" id="306542"/>
    <lineage>
        <taxon>Bacteria</taxon>
        <taxon>Bacillati</taxon>
        <taxon>Bacillota</taxon>
        <taxon>Bacilli</taxon>
        <taxon>Bacillales</taxon>
        <taxon>Paenibacillaceae</taxon>
        <taxon>Paenibacillus</taxon>
    </lineage>
</organism>
<accession>A0ABW5PAM0</accession>
<evidence type="ECO:0000313" key="2">
    <source>
        <dbReference type="EMBL" id="MFD2612347.1"/>
    </source>
</evidence>
<dbReference type="EMBL" id="JBHUME010000007">
    <property type="protein sequence ID" value="MFD2612347.1"/>
    <property type="molecule type" value="Genomic_DNA"/>
</dbReference>
<keyword evidence="1" id="KW-1133">Transmembrane helix</keyword>
<keyword evidence="1" id="KW-0472">Membrane</keyword>
<evidence type="ECO:0000313" key="3">
    <source>
        <dbReference type="Proteomes" id="UP001597541"/>
    </source>
</evidence>
<name>A0ABW5PAM0_9BACL</name>
<evidence type="ECO:0008006" key="4">
    <source>
        <dbReference type="Google" id="ProtNLM"/>
    </source>
</evidence>
<reference evidence="3" key="1">
    <citation type="journal article" date="2019" name="Int. J. Syst. Evol. Microbiol.">
        <title>The Global Catalogue of Microorganisms (GCM) 10K type strain sequencing project: providing services to taxonomists for standard genome sequencing and annotation.</title>
        <authorList>
            <consortium name="The Broad Institute Genomics Platform"/>
            <consortium name="The Broad Institute Genome Sequencing Center for Infectious Disease"/>
            <person name="Wu L."/>
            <person name="Ma J."/>
        </authorList>
    </citation>
    <scope>NUCLEOTIDE SEQUENCE [LARGE SCALE GENOMIC DNA]</scope>
    <source>
        <strain evidence="3">KCTC 3950</strain>
    </source>
</reference>
<protein>
    <recommendedName>
        <fullName evidence="4">Transposase</fullName>
    </recommendedName>
</protein>
<dbReference type="Proteomes" id="UP001597541">
    <property type="component" value="Unassembled WGS sequence"/>
</dbReference>
<gene>
    <name evidence="2" type="ORF">ACFSUF_07930</name>
</gene>
<sequence length="109" mass="12194">MTKLDVEVIHMLWLIYAMAIVIPAAFLLLRAMWKPAAAWLHYLAAASLYTAGVIAAGTVYDILQHHEVFMTTVHRIFLNPLFLGAAGYLGVYAIHLLLWSGWTAGKKRI</sequence>
<comment type="caution">
    <text evidence="2">The sequence shown here is derived from an EMBL/GenBank/DDBJ whole genome shotgun (WGS) entry which is preliminary data.</text>
</comment>
<feature type="transmembrane region" description="Helical" evidence="1">
    <location>
        <begin position="39"/>
        <end position="60"/>
    </location>
</feature>
<evidence type="ECO:0000256" key="1">
    <source>
        <dbReference type="SAM" id="Phobius"/>
    </source>
</evidence>
<keyword evidence="3" id="KW-1185">Reference proteome</keyword>
<dbReference type="RefSeq" id="WP_377601841.1">
    <property type="nucleotide sequence ID" value="NZ_JBHUME010000007.1"/>
</dbReference>
<feature type="transmembrane region" description="Helical" evidence="1">
    <location>
        <begin position="12"/>
        <end position="33"/>
    </location>
</feature>
<keyword evidence="1" id="KW-0812">Transmembrane</keyword>